<dbReference type="InterPro" id="IPR011051">
    <property type="entry name" value="RmlC_Cupin_sf"/>
</dbReference>
<comment type="catalytic activity">
    <reaction evidence="3">
        <text>uridine + phosphate = alpha-D-ribose 1-phosphate + uracil</text>
        <dbReference type="Rhea" id="RHEA:24388"/>
        <dbReference type="ChEBI" id="CHEBI:16704"/>
        <dbReference type="ChEBI" id="CHEBI:17568"/>
        <dbReference type="ChEBI" id="CHEBI:43474"/>
        <dbReference type="ChEBI" id="CHEBI:57720"/>
        <dbReference type="EC" id="2.4.2.2"/>
    </reaction>
</comment>
<dbReference type="SUPFAM" id="SSF51182">
    <property type="entry name" value="RmlC-like cupins"/>
    <property type="match status" value="1"/>
</dbReference>
<accession>A0ABS9DC94</accession>
<comment type="catalytic activity">
    <reaction evidence="3">
        <text>adenosine + phosphate = alpha-D-ribose 1-phosphate + adenine</text>
        <dbReference type="Rhea" id="RHEA:27642"/>
        <dbReference type="ChEBI" id="CHEBI:16335"/>
        <dbReference type="ChEBI" id="CHEBI:16708"/>
        <dbReference type="ChEBI" id="CHEBI:43474"/>
        <dbReference type="ChEBI" id="CHEBI:57720"/>
        <dbReference type="EC" id="2.4.2.1"/>
    </reaction>
</comment>
<sequence length="93" mass="10271">MFDVNHYFDNKVTSIAFQTETLPATVGVMAIGEYEFGTSQFETMSVVSGALTVKLPESSEWNTYNAGESFTVEANKSFNVKVEVETAYLCTYG</sequence>
<dbReference type="RefSeq" id="WP_235313745.1">
    <property type="nucleotide sequence ID" value="NZ_JAKGAS010000009.1"/>
</dbReference>
<comment type="catalytic activity">
    <reaction evidence="3">
        <text>inosine + phosphate = alpha-D-ribose 1-phosphate + hypoxanthine</text>
        <dbReference type="Rhea" id="RHEA:27646"/>
        <dbReference type="ChEBI" id="CHEBI:17368"/>
        <dbReference type="ChEBI" id="CHEBI:17596"/>
        <dbReference type="ChEBI" id="CHEBI:43474"/>
        <dbReference type="ChEBI" id="CHEBI:57720"/>
        <dbReference type="EC" id="2.4.2.1"/>
    </reaction>
</comment>
<evidence type="ECO:0000313" key="5">
    <source>
        <dbReference type="Proteomes" id="UP001521137"/>
    </source>
</evidence>
<comment type="caution">
    <text evidence="4">The sequence shown here is derived from an EMBL/GenBank/DDBJ whole genome shotgun (WGS) entry which is preliminary data.</text>
</comment>
<gene>
    <name evidence="3" type="primary">ppnP</name>
    <name evidence="4" type="ORF">L0668_16085</name>
</gene>
<dbReference type="Proteomes" id="UP001521137">
    <property type="component" value="Unassembled WGS sequence"/>
</dbReference>
<evidence type="ECO:0000256" key="2">
    <source>
        <dbReference type="ARBA" id="ARBA00022679"/>
    </source>
</evidence>
<dbReference type="InterPro" id="IPR014710">
    <property type="entry name" value="RmlC-like_jellyroll"/>
</dbReference>
<proteinExistence type="inferred from homology"/>
<evidence type="ECO:0000256" key="1">
    <source>
        <dbReference type="ARBA" id="ARBA00022676"/>
    </source>
</evidence>
<comment type="catalytic activity">
    <reaction evidence="3">
        <text>a purine D-ribonucleoside + phosphate = a purine nucleobase + alpha-D-ribose 1-phosphate</text>
        <dbReference type="Rhea" id="RHEA:19805"/>
        <dbReference type="ChEBI" id="CHEBI:26386"/>
        <dbReference type="ChEBI" id="CHEBI:43474"/>
        <dbReference type="ChEBI" id="CHEBI:57720"/>
        <dbReference type="ChEBI" id="CHEBI:142355"/>
        <dbReference type="EC" id="2.4.2.1"/>
    </reaction>
</comment>
<evidence type="ECO:0000313" key="4">
    <source>
        <dbReference type="EMBL" id="MCF2949642.1"/>
    </source>
</evidence>
<dbReference type="PANTHER" id="PTHR36540:SF1">
    <property type="entry name" value="PYRIMIDINE_PURINE NUCLEOSIDE PHOSPHORYLASE"/>
    <property type="match status" value="1"/>
</dbReference>
<comment type="catalytic activity">
    <reaction evidence="3">
        <text>cytidine + phosphate = cytosine + alpha-D-ribose 1-phosphate</text>
        <dbReference type="Rhea" id="RHEA:52540"/>
        <dbReference type="ChEBI" id="CHEBI:16040"/>
        <dbReference type="ChEBI" id="CHEBI:17562"/>
        <dbReference type="ChEBI" id="CHEBI:43474"/>
        <dbReference type="ChEBI" id="CHEBI:57720"/>
        <dbReference type="EC" id="2.4.2.2"/>
    </reaction>
</comment>
<comment type="catalytic activity">
    <reaction evidence="3">
        <text>xanthosine + phosphate = alpha-D-ribose 1-phosphate + xanthine</text>
        <dbReference type="Rhea" id="RHEA:27638"/>
        <dbReference type="ChEBI" id="CHEBI:17712"/>
        <dbReference type="ChEBI" id="CHEBI:18107"/>
        <dbReference type="ChEBI" id="CHEBI:43474"/>
        <dbReference type="ChEBI" id="CHEBI:57720"/>
        <dbReference type="EC" id="2.4.2.1"/>
    </reaction>
</comment>
<comment type="function">
    <text evidence="3">Catalyzes the phosphorolysis of diverse nucleosides, yielding D-ribose 1-phosphate and the respective free bases. Can use uridine, adenosine, guanosine, cytidine, thymidine, inosine and xanthosine as substrates. Also catalyzes the reverse reactions.</text>
</comment>
<comment type="similarity">
    <text evidence="3">Belongs to the nucleoside phosphorylase PpnP family.</text>
</comment>
<reference evidence="4 5" key="1">
    <citation type="submission" date="2022-01" db="EMBL/GenBank/DDBJ databases">
        <title>Paraglaciecola sp. G1-23.</title>
        <authorList>
            <person name="Jin M.S."/>
            <person name="Han D.M."/>
            <person name="Kim H.M."/>
            <person name="Jeon C.O."/>
        </authorList>
    </citation>
    <scope>NUCLEOTIDE SEQUENCE [LARGE SCALE GENOMIC DNA]</scope>
    <source>
        <strain evidence="4 5">G1-23</strain>
    </source>
</reference>
<dbReference type="EC" id="2.4.2.1" evidence="3"/>
<keyword evidence="5" id="KW-1185">Reference proteome</keyword>
<dbReference type="EC" id="2.4.2.2" evidence="3"/>
<keyword evidence="1 3" id="KW-0328">Glycosyltransferase</keyword>
<name>A0ABS9DC94_9ALTE</name>
<dbReference type="PANTHER" id="PTHR36540">
    <property type="entry name" value="PYRIMIDINE/PURINE NUCLEOSIDE PHOSPHORYLASE"/>
    <property type="match status" value="1"/>
</dbReference>
<dbReference type="InterPro" id="IPR009664">
    <property type="entry name" value="Ppnp"/>
</dbReference>
<keyword evidence="2 3" id="KW-0808">Transferase</keyword>
<organism evidence="4 5">
    <name type="scientific">Paraglaciecola algarum</name>
    <dbReference type="NCBI Taxonomy" id="3050085"/>
    <lineage>
        <taxon>Bacteria</taxon>
        <taxon>Pseudomonadati</taxon>
        <taxon>Pseudomonadota</taxon>
        <taxon>Gammaproteobacteria</taxon>
        <taxon>Alteromonadales</taxon>
        <taxon>Alteromonadaceae</taxon>
        <taxon>Paraglaciecola</taxon>
    </lineage>
</organism>
<protein>
    <recommendedName>
        <fullName evidence="3">Pyrimidine/purine nucleoside phosphorylase</fullName>
        <ecNumber evidence="3">2.4.2.1</ecNumber>
        <ecNumber evidence="3">2.4.2.2</ecNumber>
    </recommendedName>
    <alternativeName>
        <fullName evidence="3">Adenosine phosphorylase</fullName>
    </alternativeName>
    <alternativeName>
        <fullName evidence="3">Cytidine phosphorylase</fullName>
    </alternativeName>
    <alternativeName>
        <fullName evidence="3">Guanosine phosphorylase</fullName>
    </alternativeName>
    <alternativeName>
        <fullName evidence="3">Inosine phosphorylase</fullName>
    </alternativeName>
    <alternativeName>
        <fullName evidence="3">Thymidine phosphorylase</fullName>
    </alternativeName>
    <alternativeName>
        <fullName evidence="3">Uridine phosphorylase</fullName>
    </alternativeName>
    <alternativeName>
        <fullName evidence="3">Xanthosine phosphorylase</fullName>
    </alternativeName>
</protein>
<dbReference type="Pfam" id="PF06865">
    <property type="entry name" value="Ppnp"/>
    <property type="match status" value="1"/>
</dbReference>
<comment type="catalytic activity">
    <reaction evidence="3">
        <text>thymidine + phosphate = 2-deoxy-alpha-D-ribose 1-phosphate + thymine</text>
        <dbReference type="Rhea" id="RHEA:16037"/>
        <dbReference type="ChEBI" id="CHEBI:17748"/>
        <dbReference type="ChEBI" id="CHEBI:17821"/>
        <dbReference type="ChEBI" id="CHEBI:43474"/>
        <dbReference type="ChEBI" id="CHEBI:57259"/>
        <dbReference type="EC" id="2.4.2.2"/>
    </reaction>
</comment>
<dbReference type="HAMAP" id="MF_01537">
    <property type="entry name" value="Nucleos_phosphorylase_PpnP"/>
    <property type="match status" value="1"/>
</dbReference>
<dbReference type="Gene3D" id="2.60.120.10">
    <property type="entry name" value="Jelly Rolls"/>
    <property type="match status" value="1"/>
</dbReference>
<comment type="catalytic activity">
    <reaction evidence="3">
        <text>guanosine + phosphate = alpha-D-ribose 1-phosphate + guanine</text>
        <dbReference type="Rhea" id="RHEA:13233"/>
        <dbReference type="ChEBI" id="CHEBI:16235"/>
        <dbReference type="ChEBI" id="CHEBI:16750"/>
        <dbReference type="ChEBI" id="CHEBI:43474"/>
        <dbReference type="ChEBI" id="CHEBI:57720"/>
        <dbReference type="EC" id="2.4.2.1"/>
    </reaction>
</comment>
<dbReference type="EMBL" id="JAKGAS010000009">
    <property type="protein sequence ID" value="MCF2949642.1"/>
    <property type="molecule type" value="Genomic_DNA"/>
</dbReference>
<evidence type="ECO:0000256" key="3">
    <source>
        <dbReference type="HAMAP-Rule" id="MF_01537"/>
    </source>
</evidence>